<dbReference type="Proteomes" id="UP000092256">
    <property type="component" value="Unassembled WGS sequence"/>
</dbReference>
<comment type="caution">
    <text evidence="1">The sequence shown here is derived from an EMBL/GenBank/DDBJ whole genome shotgun (WGS) entry which is preliminary data.</text>
</comment>
<dbReference type="AlphaFoldDB" id="A0A1A6XN32"/>
<dbReference type="EMBL" id="LYVJ01000015">
    <property type="protein sequence ID" value="OBU64368.1"/>
    <property type="molecule type" value="Genomic_DNA"/>
</dbReference>
<proteinExistence type="predicted"/>
<organism evidence="1 2">
    <name type="scientific">Stenotrophomonas maltophilia</name>
    <name type="common">Pseudomonas maltophilia</name>
    <name type="synonym">Xanthomonas maltophilia</name>
    <dbReference type="NCBI Taxonomy" id="40324"/>
    <lineage>
        <taxon>Bacteria</taxon>
        <taxon>Pseudomonadati</taxon>
        <taxon>Pseudomonadota</taxon>
        <taxon>Gammaproteobacteria</taxon>
        <taxon>Lysobacterales</taxon>
        <taxon>Lysobacteraceae</taxon>
        <taxon>Stenotrophomonas</taxon>
        <taxon>Stenotrophomonas maltophilia group</taxon>
    </lineage>
</organism>
<dbReference type="RefSeq" id="WP_065200533.1">
    <property type="nucleotide sequence ID" value="NZ_LYVJ01000015.1"/>
</dbReference>
<accession>A0A1A6XN32</accession>
<sequence length="72" mass="7770">MSGSAAKEFLAALGHPLATRIVDWRPIAEAPQDGTRLMLWDSVSKRPVFGSWRGGNPKITHFADEPAGPEVA</sequence>
<protein>
    <submittedName>
        <fullName evidence="1">Uncharacterized protein</fullName>
    </submittedName>
</protein>
<evidence type="ECO:0000313" key="2">
    <source>
        <dbReference type="Proteomes" id="UP000092256"/>
    </source>
</evidence>
<reference evidence="1 2" key="1">
    <citation type="submission" date="2016-05" db="EMBL/GenBank/DDBJ databases">
        <title>Draft Genome Sequences of Stenotrophomonas maltophilia Strains Sm32COP, Sm41DVV, Sm46PAILV, SmF3, SmF22, SmSOFb1 and SmCVFa1, Isolated from Different Manures, in France.</title>
        <authorList>
            <person name="Nazaret S."/>
            <person name="Bodilis J."/>
        </authorList>
    </citation>
    <scope>NUCLEOTIDE SEQUENCE [LARGE SCALE GENOMIC DNA]</scope>
    <source>
        <strain evidence="1 2">Sm46PAILV</strain>
    </source>
</reference>
<evidence type="ECO:0000313" key="1">
    <source>
        <dbReference type="EMBL" id="OBU64368.1"/>
    </source>
</evidence>
<gene>
    <name evidence="1" type="ORF">A9K58_17405</name>
</gene>
<dbReference type="OrthoDB" id="5678344at2"/>
<name>A0A1A6XN32_STEMA</name>